<evidence type="ECO:0000256" key="1">
    <source>
        <dbReference type="ARBA" id="ARBA00023015"/>
    </source>
</evidence>
<dbReference type="eggNOG" id="COG1609">
    <property type="taxonomic scope" value="Bacteria"/>
</dbReference>
<dbReference type="SUPFAM" id="SSF53822">
    <property type="entry name" value="Periplasmic binding protein-like I"/>
    <property type="match status" value="1"/>
</dbReference>
<dbReference type="PANTHER" id="PTHR30146">
    <property type="entry name" value="LACI-RELATED TRANSCRIPTIONAL REPRESSOR"/>
    <property type="match status" value="1"/>
</dbReference>
<dbReference type="SMART" id="SM00354">
    <property type="entry name" value="HTH_LACI"/>
    <property type="match status" value="1"/>
</dbReference>
<keyword evidence="2" id="KW-0238">DNA-binding</keyword>
<dbReference type="EMBL" id="AKFT01000068">
    <property type="protein sequence ID" value="EJF46290.1"/>
    <property type="molecule type" value="Genomic_DNA"/>
</dbReference>
<dbReference type="GO" id="GO:0003700">
    <property type="term" value="F:DNA-binding transcription factor activity"/>
    <property type="evidence" value="ECO:0007669"/>
    <property type="project" value="TreeGrafter"/>
</dbReference>
<dbReference type="Gene3D" id="1.10.260.40">
    <property type="entry name" value="lambda repressor-like DNA-binding domains"/>
    <property type="match status" value="1"/>
</dbReference>
<dbReference type="InterPro" id="IPR000843">
    <property type="entry name" value="HTH_LacI"/>
</dbReference>
<evidence type="ECO:0000259" key="4">
    <source>
        <dbReference type="PROSITE" id="PS50932"/>
    </source>
</evidence>
<dbReference type="PATRIC" id="fig|1125718.3.peg.1009"/>
<evidence type="ECO:0000256" key="3">
    <source>
        <dbReference type="ARBA" id="ARBA00023163"/>
    </source>
</evidence>
<dbReference type="CDD" id="cd01392">
    <property type="entry name" value="HTH_LacI"/>
    <property type="match status" value="1"/>
</dbReference>
<dbReference type="SUPFAM" id="SSF47413">
    <property type="entry name" value="lambda repressor-like DNA-binding domains"/>
    <property type="match status" value="1"/>
</dbReference>
<name>J1HK41_9ACTO</name>
<accession>J1HK41</accession>
<dbReference type="InterPro" id="IPR010982">
    <property type="entry name" value="Lambda_DNA-bd_dom_sf"/>
</dbReference>
<dbReference type="GO" id="GO:0000976">
    <property type="term" value="F:transcription cis-regulatory region binding"/>
    <property type="evidence" value="ECO:0007669"/>
    <property type="project" value="TreeGrafter"/>
</dbReference>
<gene>
    <name evidence="5" type="ORF">HMPREF1318_2417</name>
</gene>
<comment type="caution">
    <text evidence="5">The sequence shown here is derived from an EMBL/GenBank/DDBJ whole genome shotgun (WGS) entry which is preliminary data.</text>
</comment>
<sequence length="390" mass="41344">MLKDMHQYDCIDGDNIACSRSWIRLDNIVNIGRFPSALEALGSLVPMGEAGGSRRRRSGVPSVADVARLAGVSTQTVSRVTSGASNVRPGTRDKVLRAMEQLGYSPNLAAQALRRGSSRTIGVVTQHIQRTGEALTTEGVLSAAWDAGYTVSMVQVERPASEDMRTAVLRLAHQTVDGLVVVQAGRAGREHLSLPAGVPVAVSDSALVGYYPSASADQVQGVRDAVEHLLELGHRTVHHVTGPEDSQSALIRSAAWAARLKEAGATAPQPVQGDWTAASGYEAGGRLAADPEVTAVFCANDEVAIGLMRAMHERGRRVPQDVSVVGFDGLSLGEYSFPSLTTVRQDFWRAGEEMVGLVLEQVASGEVDGARQILIPTELLVRGSTAPPGR</sequence>
<evidence type="ECO:0000313" key="6">
    <source>
        <dbReference type="Proteomes" id="UP000002941"/>
    </source>
</evidence>
<keyword evidence="6" id="KW-1185">Reference proteome</keyword>
<dbReference type="Pfam" id="PF00356">
    <property type="entry name" value="LacI"/>
    <property type="match status" value="1"/>
</dbReference>
<evidence type="ECO:0000256" key="2">
    <source>
        <dbReference type="ARBA" id="ARBA00023125"/>
    </source>
</evidence>
<reference evidence="5 6" key="1">
    <citation type="submission" date="2012-05" db="EMBL/GenBank/DDBJ databases">
        <authorList>
            <person name="Harkins D.M."/>
            <person name="Madupu R."/>
            <person name="Durkin A.S."/>
            <person name="Torralba M."/>
            <person name="Methe B."/>
            <person name="Sutton G.G."/>
            <person name="Nelson K.E."/>
        </authorList>
    </citation>
    <scope>NUCLEOTIDE SEQUENCE [LARGE SCALE GENOMIC DNA]</scope>
    <source>
        <strain evidence="5 6">F0489</strain>
    </source>
</reference>
<dbReference type="CDD" id="cd01574">
    <property type="entry name" value="PBP1_LacI"/>
    <property type="match status" value="1"/>
</dbReference>
<feature type="domain" description="HTH lacI-type" evidence="4">
    <location>
        <begin position="61"/>
        <end position="115"/>
    </location>
</feature>
<dbReference type="Pfam" id="PF13377">
    <property type="entry name" value="Peripla_BP_3"/>
    <property type="match status" value="1"/>
</dbReference>
<dbReference type="PANTHER" id="PTHR30146:SF153">
    <property type="entry name" value="LACTOSE OPERON REPRESSOR"/>
    <property type="match status" value="1"/>
</dbReference>
<protein>
    <submittedName>
        <fullName evidence="5">Transcriptional regulator, LacI family</fullName>
    </submittedName>
</protein>
<dbReference type="InterPro" id="IPR028082">
    <property type="entry name" value="Peripla_BP_I"/>
</dbReference>
<dbReference type="AlphaFoldDB" id="J1HK41"/>
<organism evidence="5 6">
    <name type="scientific">Actinomyces massiliensis F0489</name>
    <dbReference type="NCBI Taxonomy" id="1125718"/>
    <lineage>
        <taxon>Bacteria</taxon>
        <taxon>Bacillati</taxon>
        <taxon>Actinomycetota</taxon>
        <taxon>Actinomycetes</taxon>
        <taxon>Actinomycetales</taxon>
        <taxon>Actinomycetaceae</taxon>
        <taxon>Actinomyces</taxon>
    </lineage>
</organism>
<keyword evidence="1" id="KW-0805">Transcription regulation</keyword>
<dbReference type="InterPro" id="IPR046335">
    <property type="entry name" value="LacI/GalR-like_sensor"/>
</dbReference>
<dbReference type="Proteomes" id="UP000002941">
    <property type="component" value="Unassembled WGS sequence"/>
</dbReference>
<keyword evidence="3" id="KW-0804">Transcription</keyword>
<dbReference type="PROSITE" id="PS50932">
    <property type="entry name" value="HTH_LACI_2"/>
    <property type="match status" value="1"/>
</dbReference>
<dbReference type="Gene3D" id="3.40.50.2300">
    <property type="match status" value="2"/>
</dbReference>
<proteinExistence type="predicted"/>
<evidence type="ECO:0000313" key="5">
    <source>
        <dbReference type="EMBL" id="EJF46290.1"/>
    </source>
</evidence>